<evidence type="ECO:0008006" key="3">
    <source>
        <dbReference type="Google" id="ProtNLM"/>
    </source>
</evidence>
<gene>
    <name evidence="1" type="ORF">ASPCAL10066</name>
</gene>
<sequence>MSDPFSVTGSAVGVASLGLTICQGFLLYYGPYKSFHDDVDEVVSRIQSLNGLLTLLQRVVTESDATDASPVTKTVDLATQKNIESCRQGLNRLQKMLDKCHKTCPPGRETASRLRTQFDRLLYPFRRETLMNLMDTASWLQANVDSTLQVLHLSLLKSGQQSMGLVLSNTLSTASNTRRIIGGLERLEDQHSGIHSTLTMLMERMDQVESHIKASSGKPITKPKLLKSLLNTQRQNEHTVKILLPKLQTRNSRTKRALRCNCDPVKAHSIAHGTCCPLHNQSRDWTILLFRQTFCNWFLRFSVTASLTMTHGAGGFSISPKLHFRAVVPKDSPAFKLLDKHYSQWMIEKREIRRTHQALFELFHAGRASPTDTLENGDTLLHVVAQWLKPNRLRDDDAWVDWHAFIKDLLATGISPSAVNQRDMTPTDVIFECSDAFGYRDGDTSRAIHTATSCLQFLKGGSHITDRAFLSGYGLPLEYPDILTCIMSPPDIPLHISTRAIGLLQSVVARHGIYDMEIPEELHPLILQSADGLHSLLDSSGPLGPEASSYLHYYAQWPEGLAILLDHGYTPTVQALDRAIERSCVPSVKLMLDCDRFSLGKEALSYAGQNHWNHWVNPEIRSLLIEAFVSRRRCLQALAETRLLARLQGELNLQPGTLLNRKAARASELLKLLSVDVSGIEAVESYCVYFTHSDGLGLWNALWDAGFRDVDEPDEDGQTILLSCISDDFRYASLKVCLEKAEWLVSRGADLYRVYCSRPATQHLAEAMARTMAKTEADSLSDISEQCVKLLHTVVLDDTRDDCDCPCCAGGCFALKVLLHTAFDRLKWDETAPPSTIATYGPPLSVILHVIESTLTPNTEREFFDKIASRIIRYLTFCELDLTHTCDHDNEEPEAELITEIREEEASLLGQLNSLVKELLEEYHRSPLTLHKFLKEVWRERIDEILSEMPNDQEVAQLRQVGVSVETREYDVAWSDLLNGPRVYYPPPWLFEG</sequence>
<dbReference type="EMBL" id="CDMC01000008">
    <property type="protein sequence ID" value="CEL06897.1"/>
    <property type="molecule type" value="Genomic_DNA"/>
</dbReference>
<proteinExistence type="predicted"/>
<evidence type="ECO:0000313" key="1">
    <source>
        <dbReference type="EMBL" id="CEL06897.1"/>
    </source>
</evidence>
<evidence type="ECO:0000313" key="2">
    <source>
        <dbReference type="Proteomes" id="UP000054771"/>
    </source>
</evidence>
<reference evidence="2" key="1">
    <citation type="journal article" date="2016" name="Genome Announc.">
        <title>Draft genome sequences of fungus Aspergillus calidoustus.</title>
        <authorList>
            <person name="Horn F."/>
            <person name="Linde J."/>
            <person name="Mattern D.J."/>
            <person name="Walther G."/>
            <person name="Guthke R."/>
            <person name="Scherlach K."/>
            <person name="Martin K."/>
            <person name="Brakhage A.A."/>
            <person name="Petzke L."/>
            <person name="Valiante V."/>
        </authorList>
    </citation>
    <scope>NUCLEOTIDE SEQUENCE [LARGE SCALE GENOMIC DNA]</scope>
    <source>
        <strain evidence="2">SF006504</strain>
    </source>
</reference>
<dbReference type="OrthoDB" id="1577640at2759"/>
<protein>
    <recommendedName>
        <fullName evidence="3">Fungal N-terminal domain-containing protein</fullName>
    </recommendedName>
</protein>
<dbReference type="Proteomes" id="UP000054771">
    <property type="component" value="Unassembled WGS sequence"/>
</dbReference>
<keyword evidence="2" id="KW-1185">Reference proteome</keyword>
<organism evidence="1 2">
    <name type="scientific">Aspergillus calidoustus</name>
    <dbReference type="NCBI Taxonomy" id="454130"/>
    <lineage>
        <taxon>Eukaryota</taxon>
        <taxon>Fungi</taxon>
        <taxon>Dikarya</taxon>
        <taxon>Ascomycota</taxon>
        <taxon>Pezizomycotina</taxon>
        <taxon>Eurotiomycetes</taxon>
        <taxon>Eurotiomycetidae</taxon>
        <taxon>Eurotiales</taxon>
        <taxon>Aspergillaceae</taxon>
        <taxon>Aspergillus</taxon>
        <taxon>Aspergillus subgen. Nidulantes</taxon>
    </lineage>
</organism>
<name>A0A0U5G4R0_ASPCI</name>
<dbReference type="OMA" id="NINIHHE"/>
<accession>A0A0U5G4R0</accession>
<dbReference type="AlphaFoldDB" id="A0A0U5G4R0"/>